<evidence type="ECO:0000313" key="4">
    <source>
        <dbReference type="Proteomes" id="UP000239001"/>
    </source>
</evidence>
<reference evidence="3 4" key="2">
    <citation type="submission" date="2018-03" db="EMBL/GenBank/DDBJ databases">
        <authorList>
            <person name="Keele B.F."/>
        </authorList>
    </citation>
    <scope>NUCLEOTIDE SEQUENCE [LARGE SCALE GENOMIC DNA]</scope>
    <source>
        <strain evidence="3 4">CCALA 016</strain>
    </source>
</reference>
<protein>
    <recommendedName>
        <fullName evidence="5">Leucine rich repeat variant</fullName>
    </recommendedName>
</protein>
<evidence type="ECO:0000256" key="1">
    <source>
        <dbReference type="ARBA" id="ARBA00022549"/>
    </source>
</evidence>
<keyword evidence="2" id="KW-0605">Phycobilisome</keyword>
<reference evidence="3 4" key="1">
    <citation type="submission" date="2018-03" db="EMBL/GenBank/DDBJ databases">
        <title>The ancient ancestry and fast evolution of plastids.</title>
        <authorList>
            <person name="Moore K.R."/>
            <person name="Magnabosco C."/>
            <person name="Momper L."/>
            <person name="Gold D.A."/>
            <person name="Bosak T."/>
            <person name="Fournier G.P."/>
        </authorList>
    </citation>
    <scope>NUCLEOTIDE SEQUENCE [LARGE SCALE GENOMIC DNA]</scope>
    <source>
        <strain evidence="3 4">CCALA 016</strain>
    </source>
</reference>
<keyword evidence="4" id="KW-1185">Reference proteome</keyword>
<evidence type="ECO:0000256" key="2">
    <source>
        <dbReference type="ARBA" id="ARBA00022738"/>
    </source>
</evidence>
<evidence type="ECO:0000313" key="3">
    <source>
        <dbReference type="EMBL" id="PSF36011.1"/>
    </source>
</evidence>
<keyword evidence="1" id="KW-0042">Antenna complex</keyword>
<accession>A0A2T1LVX1</accession>
<proteinExistence type="predicted"/>
<dbReference type="InterPro" id="IPR016024">
    <property type="entry name" value="ARM-type_fold"/>
</dbReference>
<sequence length="219" mass="24689">MKLSLTPQQEAVSIKTSSERLQKLAILYAQDQEILKAIATNPNTPPKLLLKLGAKFPQVLLDNPMFDLLLLENPNLISELNIVILKKLLKLKPIPEFILEGAARHKDRIKLANDHNTPIIFLEILAKDSDTQVRSNVAVNKNTPLELLEILAKDPDTQVRSNVASHRNTSESILECLASDHDVQVRCRVASHPKTPKRIIKQLAQDTDAKVRHRVAYYH</sequence>
<organism evidence="3 4">
    <name type="scientific">Aphanothece hegewaldii CCALA 016</name>
    <dbReference type="NCBI Taxonomy" id="2107694"/>
    <lineage>
        <taxon>Bacteria</taxon>
        <taxon>Bacillati</taxon>
        <taxon>Cyanobacteriota</taxon>
        <taxon>Cyanophyceae</taxon>
        <taxon>Oscillatoriophycideae</taxon>
        <taxon>Chroococcales</taxon>
        <taxon>Aphanothecaceae</taxon>
        <taxon>Aphanothece</taxon>
    </lineage>
</organism>
<dbReference type="GO" id="GO:0030089">
    <property type="term" value="C:phycobilisome"/>
    <property type="evidence" value="ECO:0007669"/>
    <property type="project" value="UniProtKB-KW"/>
</dbReference>
<dbReference type="EMBL" id="PXOH01000016">
    <property type="protein sequence ID" value="PSF36011.1"/>
    <property type="molecule type" value="Genomic_DNA"/>
</dbReference>
<dbReference type="InterPro" id="IPR011989">
    <property type="entry name" value="ARM-like"/>
</dbReference>
<dbReference type="InterPro" id="IPR004830">
    <property type="entry name" value="LRR_variant"/>
</dbReference>
<dbReference type="SUPFAM" id="SSF48371">
    <property type="entry name" value="ARM repeat"/>
    <property type="match status" value="1"/>
</dbReference>
<comment type="caution">
    <text evidence="3">The sequence shown here is derived from an EMBL/GenBank/DDBJ whole genome shotgun (WGS) entry which is preliminary data.</text>
</comment>
<dbReference type="Pfam" id="PF01816">
    <property type="entry name" value="LRV"/>
    <property type="match status" value="1"/>
</dbReference>
<dbReference type="OrthoDB" id="53716at2"/>
<evidence type="ECO:0008006" key="5">
    <source>
        <dbReference type="Google" id="ProtNLM"/>
    </source>
</evidence>
<gene>
    <name evidence="3" type="ORF">C7H19_14800</name>
</gene>
<dbReference type="Gene3D" id="1.25.10.10">
    <property type="entry name" value="Leucine-rich Repeat Variant"/>
    <property type="match status" value="1"/>
</dbReference>
<name>A0A2T1LVX1_9CHRO</name>
<dbReference type="Proteomes" id="UP000239001">
    <property type="component" value="Unassembled WGS sequence"/>
</dbReference>
<dbReference type="RefSeq" id="WP_106457658.1">
    <property type="nucleotide sequence ID" value="NZ_PXOH01000016.1"/>
</dbReference>
<dbReference type="AlphaFoldDB" id="A0A2T1LVX1"/>